<comment type="caution">
    <text evidence="1">The sequence shown here is derived from an EMBL/GenBank/DDBJ whole genome shotgun (WGS) entry which is preliminary data.</text>
</comment>
<gene>
    <name evidence="1" type="ORF">FMUND_12666</name>
</gene>
<dbReference type="OrthoDB" id="5086533at2759"/>
<dbReference type="Proteomes" id="UP000544331">
    <property type="component" value="Unassembled WGS sequence"/>
</dbReference>
<evidence type="ECO:0008006" key="3">
    <source>
        <dbReference type="Google" id="ProtNLM"/>
    </source>
</evidence>
<name>A0A8H5Y1V3_9HYPO</name>
<organism evidence="1 2">
    <name type="scientific">Fusarium mundagurra</name>
    <dbReference type="NCBI Taxonomy" id="1567541"/>
    <lineage>
        <taxon>Eukaryota</taxon>
        <taxon>Fungi</taxon>
        <taxon>Dikarya</taxon>
        <taxon>Ascomycota</taxon>
        <taxon>Pezizomycotina</taxon>
        <taxon>Sordariomycetes</taxon>
        <taxon>Hypocreomycetidae</taxon>
        <taxon>Hypocreales</taxon>
        <taxon>Nectriaceae</taxon>
        <taxon>Fusarium</taxon>
        <taxon>Fusarium fujikuroi species complex</taxon>
    </lineage>
</organism>
<sequence>MNLYSPLLRRKLEFCTPRFLAPCTTIKPRPASAVGLNDLPDETLMSIIHNIYKGTDKPSLFAFFALRQVSQRFRQLTQDTAFDSHLFSDTDCCEQCLSLSRVQAPKQSANATLTSTDLPLTREKHCFSYKAKKRGICLKGLDDFVRQGKICSTCQKGLEVRKRKGASLKCKFAPRNYWDWKLCIPCGAFHPYSCFSAGKYQCLARTGYIRLCEHVVISWYHVRSFVNTRSSSSEKTKKIMIMSCEDPSHYSPCSNGAGGPKAEMLVYATGGGLLLLTFTGNSDADLTPVQGIDEVPYGMDHRTGTMTLPMTVIYEAIQSVREKGGRHFAPERISGVLPELNGLNLEDISTDASSQDDPVKVIHPKGTKPPTHSSLLHGNPTQDSVNIVAEPCSHLGSSANHSCIKIRYQRNIRVGWAQMEGRIQESSLPSHDWFHAISRESYTYRGPSCVAETCHDKACRNYYAIASSRSHFATSEVELSKRPWLSVVTAVVMAVVVDICFGEMVMGKYC</sequence>
<evidence type="ECO:0000313" key="2">
    <source>
        <dbReference type="Proteomes" id="UP000544331"/>
    </source>
</evidence>
<keyword evidence="2" id="KW-1185">Reference proteome</keyword>
<dbReference type="AlphaFoldDB" id="A0A8H5Y1V3"/>
<protein>
    <recommendedName>
        <fullName evidence="3">F-box domain-containing protein</fullName>
    </recommendedName>
</protein>
<accession>A0A8H5Y1V3</accession>
<dbReference type="EMBL" id="JAAOAN010000525">
    <property type="protein sequence ID" value="KAF5704124.1"/>
    <property type="molecule type" value="Genomic_DNA"/>
</dbReference>
<reference evidence="1 2" key="1">
    <citation type="submission" date="2020-05" db="EMBL/GenBank/DDBJ databases">
        <title>Identification and distribution of gene clusters putatively required for synthesis of sphingolipid metabolism inhibitors in phylogenetically diverse species of the filamentous fungus Fusarium.</title>
        <authorList>
            <person name="Kim H.-S."/>
            <person name="Busman M."/>
            <person name="Brown D.W."/>
            <person name="Divon H."/>
            <person name="Uhlig S."/>
            <person name="Proctor R.H."/>
        </authorList>
    </citation>
    <scope>NUCLEOTIDE SEQUENCE [LARGE SCALE GENOMIC DNA]</scope>
    <source>
        <strain evidence="1 2">NRRL 66235</strain>
    </source>
</reference>
<evidence type="ECO:0000313" key="1">
    <source>
        <dbReference type="EMBL" id="KAF5704124.1"/>
    </source>
</evidence>
<proteinExistence type="predicted"/>